<name>A0ABP8V2S1_9GAMM</name>
<protein>
    <submittedName>
        <fullName evidence="1">Outer membrane protein assembly factor BamC</fullName>
    </submittedName>
</protein>
<reference evidence="2" key="1">
    <citation type="journal article" date="2019" name="Int. J. Syst. Evol. Microbiol.">
        <title>The Global Catalogue of Microorganisms (GCM) 10K type strain sequencing project: providing services to taxonomists for standard genome sequencing and annotation.</title>
        <authorList>
            <consortium name="The Broad Institute Genomics Platform"/>
            <consortium name="The Broad Institute Genome Sequencing Center for Infectious Disease"/>
            <person name="Wu L."/>
            <person name="Ma J."/>
        </authorList>
    </citation>
    <scope>NUCLEOTIDE SEQUENCE [LARGE SCALE GENOMIC DNA]</scope>
    <source>
        <strain evidence="2">JCM 17805</strain>
    </source>
</reference>
<dbReference type="PROSITE" id="PS51257">
    <property type="entry name" value="PROKAR_LIPOPROTEIN"/>
    <property type="match status" value="1"/>
</dbReference>
<dbReference type="InterPro" id="IPR010653">
    <property type="entry name" value="NlpB/DapX"/>
</dbReference>
<accession>A0ABP8V2S1</accession>
<evidence type="ECO:0000313" key="2">
    <source>
        <dbReference type="Proteomes" id="UP001500604"/>
    </source>
</evidence>
<organism evidence="1 2">
    <name type="scientific">Kistimonas scapharcae</name>
    <dbReference type="NCBI Taxonomy" id="1036133"/>
    <lineage>
        <taxon>Bacteria</taxon>
        <taxon>Pseudomonadati</taxon>
        <taxon>Pseudomonadota</taxon>
        <taxon>Gammaproteobacteria</taxon>
        <taxon>Oceanospirillales</taxon>
        <taxon>Endozoicomonadaceae</taxon>
        <taxon>Kistimonas</taxon>
    </lineage>
</organism>
<dbReference type="Gene3D" id="3.30.310.170">
    <property type="entry name" value="Outer membrane protein assembly factor BamC"/>
    <property type="match status" value="1"/>
</dbReference>
<sequence length="373" mass="41228">MHSVRMLPLVAAVSLVLGGCSYLTGKDGYFRDKSEDYAAEKTYGRLTLPEGLNPRDMPEYLRVPEQVAESGKVGGEVPRPDQRIMRTADEGYSVQRSGDQRWLLAEKSPEKIWPQLVRFWDVSNIPLSESDATQGVMETQWIVMRDETSKDLVRRLFGRVVGMDSTAPQEDRFRLTVQQGVRAGTSEIKLEHASRALGSEEKAVWRDGASGTNTSLEAGLLNEMLVFLVQNADDQSVSLVAQTLSIGDQSALIYDGNGNPVLKISQPFARSWQAVSVALSEAKIQVVDQNRSAGVFYIELGDEKADKDDEKGFFSGLFGSSADDREQTPKTAYRVRVSPLGEEVQVTLEKDINTLPPVDVSEKVLQSIKSHLS</sequence>
<evidence type="ECO:0000313" key="1">
    <source>
        <dbReference type="EMBL" id="GAA4649142.1"/>
    </source>
</evidence>
<dbReference type="Pfam" id="PF06804">
    <property type="entry name" value="Lipoprotein_18"/>
    <property type="match status" value="1"/>
</dbReference>
<dbReference type="RefSeq" id="WP_345194907.1">
    <property type="nucleotide sequence ID" value="NZ_BAABFL010000121.1"/>
</dbReference>
<keyword evidence="2" id="KW-1185">Reference proteome</keyword>
<dbReference type="InterPro" id="IPR042268">
    <property type="entry name" value="BamC_C"/>
</dbReference>
<dbReference type="EMBL" id="BAABFL010000121">
    <property type="protein sequence ID" value="GAA4649142.1"/>
    <property type="molecule type" value="Genomic_DNA"/>
</dbReference>
<proteinExistence type="predicted"/>
<dbReference type="Proteomes" id="UP001500604">
    <property type="component" value="Unassembled WGS sequence"/>
</dbReference>
<comment type="caution">
    <text evidence="1">The sequence shown here is derived from an EMBL/GenBank/DDBJ whole genome shotgun (WGS) entry which is preliminary data.</text>
</comment>
<gene>
    <name evidence="1" type="primary">bamC</name>
    <name evidence="1" type="ORF">GCM10023116_14160</name>
</gene>